<evidence type="ECO:0000313" key="2">
    <source>
        <dbReference type="Proteomes" id="UP000774326"/>
    </source>
</evidence>
<proteinExistence type="predicted"/>
<organism evidence="1 2">
    <name type="scientific">Wickerhamomyces pijperi</name>
    <name type="common">Yeast</name>
    <name type="synonym">Pichia pijperi</name>
    <dbReference type="NCBI Taxonomy" id="599730"/>
    <lineage>
        <taxon>Eukaryota</taxon>
        <taxon>Fungi</taxon>
        <taxon>Dikarya</taxon>
        <taxon>Ascomycota</taxon>
        <taxon>Saccharomycotina</taxon>
        <taxon>Saccharomycetes</taxon>
        <taxon>Phaffomycetales</taxon>
        <taxon>Wickerhamomycetaceae</taxon>
        <taxon>Wickerhamomyces</taxon>
    </lineage>
</organism>
<dbReference type="Proteomes" id="UP000774326">
    <property type="component" value="Unassembled WGS sequence"/>
</dbReference>
<name>A0A9P8Q9I5_WICPI</name>
<accession>A0A9P8Q9I5</accession>
<reference evidence="1" key="2">
    <citation type="submission" date="2021-01" db="EMBL/GenBank/DDBJ databases">
        <authorList>
            <person name="Schikora-Tamarit M.A."/>
        </authorList>
    </citation>
    <scope>NUCLEOTIDE SEQUENCE</scope>
    <source>
        <strain evidence="1">CBS2887</strain>
    </source>
</reference>
<evidence type="ECO:0000313" key="1">
    <source>
        <dbReference type="EMBL" id="KAH3686798.1"/>
    </source>
</evidence>
<dbReference type="EMBL" id="JAEUBG010001191">
    <property type="protein sequence ID" value="KAH3686798.1"/>
    <property type="molecule type" value="Genomic_DNA"/>
</dbReference>
<dbReference type="AlphaFoldDB" id="A0A9P8Q9I5"/>
<keyword evidence="2" id="KW-1185">Reference proteome</keyword>
<gene>
    <name evidence="1" type="ORF">WICPIJ_002220</name>
</gene>
<sequence>MSFSSSLLLSLDSLRHRGVIGDLGAIGSWDLGDLLSCSGDFIMLSNGLSNPLYNDDADGDGDVVVFEIDGRTP</sequence>
<comment type="caution">
    <text evidence="1">The sequence shown here is derived from an EMBL/GenBank/DDBJ whole genome shotgun (WGS) entry which is preliminary data.</text>
</comment>
<protein>
    <submittedName>
        <fullName evidence="1">Uncharacterized protein</fullName>
    </submittedName>
</protein>
<reference evidence="1" key="1">
    <citation type="journal article" date="2021" name="Open Biol.">
        <title>Shared evolutionary footprints suggest mitochondrial oxidative damage underlies multiple complex I losses in fungi.</title>
        <authorList>
            <person name="Schikora-Tamarit M.A."/>
            <person name="Marcet-Houben M."/>
            <person name="Nosek J."/>
            <person name="Gabaldon T."/>
        </authorList>
    </citation>
    <scope>NUCLEOTIDE SEQUENCE</scope>
    <source>
        <strain evidence="1">CBS2887</strain>
    </source>
</reference>